<feature type="binding site" evidence="15">
    <location>
        <position position="154"/>
    </location>
    <ligand>
        <name>a divalent metal cation</name>
        <dbReference type="ChEBI" id="CHEBI:60240"/>
    </ligand>
</feature>
<feature type="domain" description="SMP-30/Gluconolactonase/LRE-like region" evidence="16">
    <location>
        <begin position="13"/>
        <end position="268"/>
    </location>
</feature>
<dbReference type="PRINTS" id="PR01790">
    <property type="entry name" value="SMP30FAMILY"/>
</dbReference>
<evidence type="ECO:0000256" key="12">
    <source>
        <dbReference type="ARBA" id="ARBA00022837"/>
    </source>
</evidence>
<dbReference type="GO" id="GO:0005509">
    <property type="term" value="F:calcium ion binding"/>
    <property type="evidence" value="ECO:0007669"/>
    <property type="project" value="InterPro"/>
</dbReference>
<dbReference type="GO" id="GO:0019853">
    <property type="term" value="P:L-ascorbic acid biosynthetic process"/>
    <property type="evidence" value="ECO:0007669"/>
    <property type="project" value="TreeGrafter"/>
</dbReference>
<evidence type="ECO:0000256" key="7">
    <source>
        <dbReference type="ARBA" id="ARBA00013227"/>
    </source>
</evidence>
<evidence type="ECO:0000256" key="9">
    <source>
        <dbReference type="ARBA" id="ARBA00022490"/>
    </source>
</evidence>
<dbReference type="PANTHER" id="PTHR10907:SF47">
    <property type="entry name" value="REGUCALCIN"/>
    <property type="match status" value="1"/>
</dbReference>
<evidence type="ECO:0000259" key="16">
    <source>
        <dbReference type="Pfam" id="PF08450"/>
    </source>
</evidence>
<name>A0A131XQE4_9ACAR</name>
<comment type="cofactor">
    <cofactor evidence="4">
        <name>Mg(2+)</name>
        <dbReference type="ChEBI" id="CHEBI:18420"/>
    </cofactor>
</comment>
<evidence type="ECO:0000256" key="13">
    <source>
        <dbReference type="ARBA" id="ARBA00032464"/>
    </source>
</evidence>
<evidence type="ECO:0000256" key="5">
    <source>
        <dbReference type="ARBA" id="ARBA00004496"/>
    </source>
</evidence>
<evidence type="ECO:0000256" key="15">
    <source>
        <dbReference type="PIRSR" id="PIRSR605511-2"/>
    </source>
</evidence>
<dbReference type="Pfam" id="PF08450">
    <property type="entry name" value="SGL"/>
    <property type="match status" value="1"/>
</dbReference>
<organism evidence="17">
    <name type="scientific">Hyalomma excavatum</name>
    <dbReference type="NCBI Taxonomy" id="257692"/>
    <lineage>
        <taxon>Eukaryota</taxon>
        <taxon>Metazoa</taxon>
        <taxon>Ecdysozoa</taxon>
        <taxon>Arthropoda</taxon>
        <taxon>Chelicerata</taxon>
        <taxon>Arachnida</taxon>
        <taxon>Acari</taxon>
        <taxon>Parasitiformes</taxon>
        <taxon>Ixodida</taxon>
        <taxon>Ixodoidea</taxon>
        <taxon>Ixodidae</taxon>
        <taxon>Hyalomminae</taxon>
        <taxon>Hyalomma</taxon>
    </lineage>
</organism>
<dbReference type="EC" id="3.1.1.17" evidence="7"/>
<dbReference type="InterPro" id="IPR005511">
    <property type="entry name" value="SMP-30"/>
</dbReference>
<accession>A0A131XQE4</accession>
<evidence type="ECO:0000256" key="4">
    <source>
        <dbReference type="ARBA" id="ARBA00001946"/>
    </source>
</evidence>
<evidence type="ECO:0000256" key="2">
    <source>
        <dbReference type="ARBA" id="ARBA00001913"/>
    </source>
</evidence>
<dbReference type="Gene3D" id="2.120.10.30">
    <property type="entry name" value="TolB, C-terminal domain"/>
    <property type="match status" value="1"/>
</dbReference>
<evidence type="ECO:0000256" key="10">
    <source>
        <dbReference type="ARBA" id="ARBA00022723"/>
    </source>
</evidence>
<protein>
    <recommendedName>
        <fullName evidence="8">Regucalcin</fullName>
        <ecNumber evidence="7">3.1.1.17</ecNumber>
    </recommendedName>
    <alternativeName>
        <fullName evidence="13">Gluconolactonase</fullName>
    </alternativeName>
</protein>
<comment type="catalytic activity">
    <reaction evidence="1">
        <text>D-glucono-1,5-lactone + H2O = D-gluconate + H(+)</text>
        <dbReference type="Rhea" id="RHEA:10440"/>
        <dbReference type="ChEBI" id="CHEBI:15377"/>
        <dbReference type="ChEBI" id="CHEBI:15378"/>
        <dbReference type="ChEBI" id="CHEBI:16217"/>
        <dbReference type="ChEBI" id="CHEBI:18391"/>
        <dbReference type="EC" id="3.1.1.17"/>
    </reaction>
</comment>
<evidence type="ECO:0000256" key="3">
    <source>
        <dbReference type="ARBA" id="ARBA00001936"/>
    </source>
</evidence>
<feature type="binding site" evidence="15">
    <location>
        <position position="15"/>
    </location>
    <ligand>
        <name>a divalent metal cation</name>
        <dbReference type="ChEBI" id="CHEBI:60240"/>
    </ligand>
</feature>
<comment type="cofactor">
    <cofactor evidence="3">
        <name>Mn(2+)</name>
        <dbReference type="ChEBI" id="CHEBI:29035"/>
    </cofactor>
</comment>
<comment type="similarity">
    <text evidence="6">Belongs to the SMP-30/CGR1 family.</text>
</comment>
<sequence>MSVSVASMRRSMLGEAPHWDPASKTLLHVDVAAGDVCRLDVITQDTTSVNFDGPVTIAIPYQSDPNLNVITLNREVRKFDWTTSKSEVLVEVDNDKPSNKFNDGKCDVTGRLWAGTAGKHDDKTLFEKENGSLFSVDAATLKVTCHVTKVNTSNGITWSPDNRTMFFIDTSMRSVYSFAFNTTSGQLSSRQVLVNFDAQDEYENCGYPDGMTVDTNGNLWLACVTAGKVINIDTETGKLLRSVILPVSYPTSCCFGGENYDELYVTSSWKSMTPEKHRAEPLAGSVFKVTGLGVKGFQAHAFGP</sequence>
<dbReference type="GO" id="GO:0030234">
    <property type="term" value="F:enzyme regulator activity"/>
    <property type="evidence" value="ECO:0007669"/>
    <property type="project" value="InterPro"/>
</dbReference>
<feature type="active site" description="Proton donor/acceptor" evidence="14">
    <location>
        <position position="209"/>
    </location>
</feature>
<dbReference type="InterPro" id="IPR013658">
    <property type="entry name" value="SGL"/>
</dbReference>
<dbReference type="GO" id="GO:0004341">
    <property type="term" value="F:gluconolactonase activity"/>
    <property type="evidence" value="ECO:0007669"/>
    <property type="project" value="UniProtKB-EC"/>
</dbReference>
<feature type="binding site" evidence="15">
    <location>
        <position position="209"/>
    </location>
    <ligand>
        <name>a divalent metal cation</name>
        <dbReference type="ChEBI" id="CHEBI:60240"/>
    </ligand>
</feature>
<dbReference type="GO" id="GO:0005737">
    <property type="term" value="C:cytoplasm"/>
    <property type="evidence" value="ECO:0007669"/>
    <property type="project" value="UniProtKB-SubCell"/>
</dbReference>
<comment type="cofactor">
    <cofactor evidence="2">
        <name>Ca(2+)</name>
        <dbReference type="ChEBI" id="CHEBI:29108"/>
    </cofactor>
</comment>
<comment type="subcellular location">
    <subcellularLocation>
        <location evidence="5">Cytoplasm</location>
    </subcellularLocation>
</comment>
<keyword evidence="15" id="KW-0862">Zinc</keyword>
<dbReference type="SUPFAM" id="SSF63829">
    <property type="entry name" value="Calcium-dependent phosphotriesterase"/>
    <property type="match status" value="1"/>
</dbReference>
<dbReference type="AlphaFoldDB" id="A0A131XQE4"/>
<dbReference type="EMBL" id="GEFH01000820">
    <property type="protein sequence ID" value="JAP67761.1"/>
    <property type="molecule type" value="mRNA"/>
</dbReference>
<dbReference type="PRINTS" id="PR01791">
    <property type="entry name" value="REGUCALCIN"/>
</dbReference>
<evidence type="ECO:0000256" key="1">
    <source>
        <dbReference type="ARBA" id="ARBA00001589"/>
    </source>
</evidence>
<evidence type="ECO:0000256" key="11">
    <source>
        <dbReference type="ARBA" id="ARBA00022801"/>
    </source>
</evidence>
<dbReference type="InterPro" id="IPR008367">
    <property type="entry name" value="Regucalcin"/>
</dbReference>
<feature type="binding site" evidence="15">
    <location>
        <position position="102"/>
    </location>
    <ligand>
        <name>substrate</name>
    </ligand>
</feature>
<evidence type="ECO:0000256" key="14">
    <source>
        <dbReference type="PIRSR" id="PIRSR605511-1"/>
    </source>
</evidence>
<keyword evidence="11" id="KW-0378">Hydrolase</keyword>
<reference evidence="17" key="1">
    <citation type="journal article" date="2017" name="Ticks Tick Borne Dis.">
        <title>An insight into the sialome of Hyalomma excavatum.</title>
        <authorList>
            <person name="Ribeiro J.M."/>
            <person name="Slovak M."/>
            <person name="Francischetti I.M."/>
        </authorList>
    </citation>
    <scope>NUCLEOTIDE SEQUENCE</scope>
    <source>
        <strain evidence="17">Samish</strain>
        <tissue evidence="17">Salivary glands</tissue>
    </source>
</reference>
<proteinExistence type="evidence at transcript level"/>
<keyword evidence="12" id="KW-0106">Calcium</keyword>
<dbReference type="FunFam" id="2.120.10.30:FF:000027">
    <property type="entry name" value="Regucalcin homologue"/>
    <property type="match status" value="1"/>
</dbReference>
<evidence type="ECO:0000256" key="6">
    <source>
        <dbReference type="ARBA" id="ARBA00008853"/>
    </source>
</evidence>
<keyword evidence="10 15" id="KW-0479">Metal-binding</keyword>
<evidence type="ECO:0000256" key="8">
    <source>
        <dbReference type="ARBA" id="ARBA00016808"/>
    </source>
</evidence>
<keyword evidence="9" id="KW-0963">Cytoplasm</keyword>
<comment type="cofactor">
    <cofactor evidence="15">
        <name>Zn(2+)</name>
        <dbReference type="ChEBI" id="CHEBI:29105"/>
    </cofactor>
    <text evidence="15">Binds 1 divalent metal cation per subunit.</text>
</comment>
<dbReference type="InterPro" id="IPR011042">
    <property type="entry name" value="6-blade_b-propeller_TolB-like"/>
</dbReference>
<dbReference type="PANTHER" id="PTHR10907">
    <property type="entry name" value="REGUCALCIN"/>
    <property type="match status" value="1"/>
</dbReference>
<evidence type="ECO:0000313" key="17">
    <source>
        <dbReference type="EMBL" id="JAP67761.1"/>
    </source>
</evidence>